<dbReference type="Gene3D" id="1.50.10.100">
    <property type="entry name" value="Chondroitin AC/alginate lyase"/>
    <property type="match status" value="1"/>
</dbReference>
<dbReference type="PANTHER" id="PTHR39210">
    <property type="entry name" value="HEPARIN-SULFATE LYASE"/>
    <property type="match status" value="1"/>
</dbReference>
<gene>
    <name evidence="7" type="ORF">H8923_01130</name>
</gene>
<evidence type="ECO:0000256" key="2">
    <source>
        <dbReference type="ARBA" id="ARBA00022729"/>
    </source>
</evidence>
<sequence length="696" mass="81583">MKEIFDIIDLNYKGLESVKKNYEEENIDLARKELINYFRNRKHIKGFIGDKEPLVDYIKLNKYEELKSILDMANNFANKKIIYDMKWDMERCKTPYIFEYDIIWDTIPFNDPEWTYMLNRHRYFITYGQSYLMTKDKKYIDAFNNQIKSWINTSNQTGTENKLIYRTIEAGLRCRNWIKALEYFIEDRNLKDSLIEEILITINDHMEFITKSTREDRLLSNWVILEQHGVFIASTYFPELKISNKLRENSLNIIESALEIQILDDGLQWEQSYMYHNEILNCMLDVAIIANKNNIKLSNYIIDKIKKMSYATLSFMKPNYNQSNYGDSDEEDLRDILGLASVVLNDGQLKYLVNELDLESIFNIGIEGIKIFEDLKPEEPKFKNIAHGSSGNYILRNKWGEGGTYTFFKCGPIGSGHGHFDLLHFDINYKGENYLVDSGRYNYEEGCEYRELLKRAISHNTTTVDDKEFTISRGSWGSSKVAYPIKRDYSFKKTASLVEGSHLGYFDLGVFTTRKLIYIEPSIWIVSDEFISQGTHKYKSYFNFEKDNLKILEDRAVYCGKNGKLNIVPISGQDISQEDGVISKEYNSIYKSKKCTLEVTKEGTTNLNSIIYIDDEVEIKSIEYVDILNWRKEILDRQYAEAIKITLEDTIYIVVIVHCEEPKGRRNYTIDNIPFYGRTGVIKIKNDTVIREVLTF</sequence>
<dbReference type="SUPFAM" id="SSF48230">
    <property type="entry name" value="Chondroitin AC/alginate lyase"/>
    <property type="match status" value="1"/>
</dbReference>
<proteinExistence type="predicted"/>
<dbReference type="InterPro" id="IPR008929">
    <property type="entry name" value="Chondroitin_lyas"/>
</dbReference>
<organism evidence="7 8">
    <name type="scientific">Romboutsia faecis</name>
    <dbReference type="NCBI Taxonomy" id="2764597"/>
    <lineage>
        <taxon>Bacteria</taxon>
        <taxon>Bacillati</taxon>
        <taxon>Bacillota</taxon>
        <taxon>Clostridia</taxon>
        <taxon>Peptostreptococcales</taxon>
        <taxon>Peptostreptococcaceae</taxon>
        <taxon>Romboutsia</taxon>
    </lineage>
</organism>
<feature type="domain" description="Heparinase II/III-like C-terminal" evidence="5">
    <location>
        <begin position="389"/>
        <end position="605"/>
    </location>
</feature>
<evidence type="ECO:0000259" key="6">
    <source>
        <dbReference type="Pfam" id="PF16889"/>
    </source>
</evidence>
<dbReference type="Pfam" id="PF16889">
    <property type="entry name" value="Hepar_II_III_N"/>
    <property type="match status" value="1"/>
</dbReference>
<keyword evidence="2" id="KW-0732">Signal</keyword>
<dbReference type="Gene3D" id="2.70.98.70">
    <property type="match status" value="1"/>
</dbReference>
<name>A0ABR7JKX7_9FIRM</name>
<keyword evidence="3" id="KW-0574">Periplasm</keyword>
<feature type="domain" description="Heparin-sulfate lyase N-terminal" evidence="6">
    <location>
        <begin position="4"/>
        <end position="332"/>
    </location>
</feature>
<comment type="caution">
    <text evidence="7">The sequence shown here is derived from an EMBL/GenBank/DDBJ whole genome shotgun (WGS) entry which is preliminary data.</text>
</comment>
<keyword evidence="8" id="KW-1185">Reference proteome</keyword>
<evidence type="ECO:0000256" key="1">
    <source>
        <dbReference type="ARBA" id="ARBA00004418"/>
    </source>
</evidence>
<dbReference type="GO" id="GO:0016829">
    <property type="term" value="F:lyase activity"/>
    <property type="evidence" value="ECO:0007669"/>
    <property type="project" value="UniProtKB-KW"/>
</dbReference>
<dbReference type="InterPro" id="IPR031680">
    <property type="entry name" value="Hepar_II_III_N"/>
</dbReference>
<reference evidence="7 8" key="1">
    <citation type="submission" date="2020-08" db="EMBL/GenBank/DDBJ databases">
        <authorList>
            <person name="Liu C."/>
            <person name="Sun Q."/>
        </authorList>
    </citation>
    <scope>NUCLEOTIDE SEQUENCE [LARGE SCALE GENOMIC DNA]</scope>
    <source>
        <strain evidence="7 8">NSJ-18</strain>
    </source>
</reference>
<protein>
    <submittedName>
        <fullName evidence="7">Alginate lyase family protein</fullName>
    </submittedName>
</protein>
<dbReference type="RefSeq" id="WP_153971444.1">
    <property type="nucleotide sequence ID" value="NZ_JACRWE010000001.1"/>
</dbReference>
<evidence type="ECO:0000256" key="4">
    <source>
        <dbReference type="ARBA" id="ARBA00023239"/>
    </source>
</evidence>
<dbReference type="Pfam" id="PF07940">
    <property type="entry name" value="Hepar_II_III_C"/>
    <property type="match status" value="1"/>
</dbReference>
<evidence type="ECO:0000313" key="7">
    <source>
        <dbReference type="EMBL" id="MBC5995348.1"/>
    </source>
</evidence>
<accession>A0ABR7JKX7</accession>
<dbReference type="PANTHER" id="PTHR39210:SF1">
    <property type="entry name" value="HEPARIN-SULFATE LYASE"/>
    <property type="match status" value="1"/>
</dbReference>
<keyword evidence="4 7" id="KW-0456">Lyase</keyword>
<evidence type="ECO:0000313" key="8">
    <source>
        <dbReference type="Proteomes" id="UP000609849"/>
    </source>
</evidence>
<dbReference type="InterPro" id="IPR012480">
    <property type="entry name" value="Hepar_II_III_C"/>
</dbReference>
<evidence type="ECO:0000259" key="5">
    <source>
        <dbReference type="Pfam" id="PF07940"/>
    </source>
</evidence>
<dbReference type="Proteomes" id="UP000609849">
    <property type="component" value="Unassembled WGS sequence"/>
</dbReference>
<evidence type="ECO:0000256" key="3">
    <source>
        <dbReference type="ARBA" id="ARBA00022764"/>
    </source>
</evidence>
<comment type="subcellular location">
    <subcellularLocation>
        <location evidence="1">Periplasm</location>
    </subcellularLocation>
</comment>
<dbReference type="EMBL" id="JACRWE010000001">
    <property type="protein sequence ID" value="MBC5995348.1"/>
    <property type="molecule type" value="Genomic_DNA"/>
</dbReference>